<keyword evidence="1" id="KW-0732">Signal</keyword>
<evidence type="ECO:0000256" key="1">
    <source>
        <dbReference type="SAM" id="SignalP"/>
    </source>
</evidence>
<protein>
    <recommendedName>
        <fullName evidence="2">Phosphodiester glycosidase domain-containing protein</fullName>
    </recommendedName>
</protein>
<dbReference type="Proteomes" id="UP000003571">
    <property type="component" value="Unassembled WGS sequence"/>
</dbReference>
<accession>H7EJT1</accession>
<organism evidence="3 4">
    <name type="scientific">Treponema saccharophilum DSM 2985</name>
    <dbReference type="NCBI Taxonomy" id="907348"/>
    <lineage>
        <taxon>Bacteria</taxon>
        <taxon>Pseudomonadati</taxon>
        <taxon>Spirochaetota</taxon>
        <taxon>Spirochaetia</taxon>
        <taxon>Spirochaetales</taxon>
        <taxon>Treponemataceae</taxon>
        <taxon>Treponema</taxon>
    </lineage>
</organism>
<feature type="signal peptide" evidence="1">
    <location>
        <begin position="1"/>
        <end position="22"/>
    </location>
</feature>
<dbReference type="PANTHER" id="PTHR40446">
    <property type="entry name" value="N-ACETYLGLUCOSAMINE-1-PHOSPHODIESTER ALPHA-N-ACETYLGLUCOSAMINIDASE"/>
    <property type="match status" value="1"/>
</dbReference>
<name>H7EJT1_9SPIR</name>
<dbReference type="eggNOG" id="COG4632">
    <property type="taxonomic scope" value="Bacteria"/>
</dbReference>
<dbReference type="OrthoDB" id="9809781at2"/>
<feature type="chain" id="PRO_5003609192" description="Phosphodiester glycosidase domain-containing protein" evidence="1">
    <location>
        <begin position="23"/>
        <end position="264"/>
    </location>
</feature>
<dbReference type="Pfam" id="PF09992">
    <property type="entry name" value="NAGPA"/>
    <property type="match status" value="1"/>
</dbReference>
<keyword evidence="4" id="KW-1185">Reference proteome</keyword>
<comment type="caution">
    <text evidence="3">The sequence shown here is derived from an EMBL/GenBank/DDBJ whole genome shotgun (WGS) entry which is preliminary data.</text>
</comment>
<sequence>MKKRFFKPLRIAALLLALAALSCTTTDSTREFHTPEIAWLGEGNPKVASVSGEGVRYSLARISLDENARIVAYPDESGKNGAISLGAFLKMTGASVAVNTTPYTKSKRILGIHISDGKKLSGEIGRYSAVIFEECSSGLRARIVESQSESAFGVAEFAFGGFFTILKDGEIMEFRHTSYDARSAIGIADDGKTVFILAVEKGFSSAGLSYTQCAEIMRKLGATDAMEFDGGGSTSFFAENGEGNTVKVRESLRKNAAYMGFRFR</sequence>
<evidence type="ECO:0000259" key="2">
    <source>
        <dbReference type="Pfam" id="PF09992"/>
    </source>
</evidence>
<gene>
    <name evidence="3" type="ORF">TresaDRAFT_2181</name>
</gene>
<evidence type="ECO:0000313" key="3">
    <source>
        <dbReference type="EMBL" id="EIC02201.1"/>
    </source>
</evidence>
<dbReference type="PROSITE" id="PS51257">
    <property type="entry name" value="PROKAR_LIPOPROTEIN"/>
    <property type="match status" value="1"/>
</dbReference>
<reference evidence="3 4" key="1">
    <citation type="submission" date="2011-09" db="EMBL/GenBank/DDBJ databases">
        <title>The draft genome of Treponema saccharophilum DSM 2985.</title>
        <authorList>
            <consortium name="US DOE Joint Genome Institute (JGI-PGF)"/>
            <person name="Lucas S."/>
            <person name="Copeland A."/>
            <person name="Lapidus A."/>
            <person name="Glavina del Rio T."/>
            <person name="Dalin E."/>
            <person name="Tice H."/>
            <person name="Bruce D."/>
            <person name="Goodwin L."/>
            <person name="Pitluck S."/>
            <person name="Peters L."/>
            <person name="Kyrpides N."/>
            <person name="Mavromatis K."/>
            <person name="Ivanova N."/>
            <person name="Markowitz V."/>
            <person name="Cheng J.-F."/>
            <person name="Hugenholtz P."/>
            <person name="Woyke T."/>
            <person name="Wu D."/>
            <person name="Gronow S."/>
            <person name="Wellnitz S."/>
            <person name="Brambilla E."/>
            <person name="Klenk H.-P."/>
            <person name="Eisen J.A."/>
        </authorList>
    </citation>
    <scope>NUCLEOTIDE SEQUENCE [LARGE SCALE GENOMIC DNA]</scope>
    <source>
        <strain evidence="3 4">DSM 2985</strain>
    </source>
</reference>
<dbReference type="PATRIC" id="fig|907348.3.peg.1128"/>
<dbReference type="PANTHER" id="PTHR40446:SF2">
    <property type="entry name" value="N-ACETYLGLUCOSAMINE-1-PHOSPHODIESTER ALPHA-N-ACETYLGLUCOSAMINIDASE"/>
    <property type="match status" value="1"/>
</dbReference>
<evidence type="ECO:0000313" key="4">
    <source>
        <dbReference type="Proteomes" id="UP000003571"/>
    </source>
</evidence>
<dbReference type="AlphaFoldDB" id="H7EJT1"/>
<dbReference type="STRING" id="907348.TresaDRAFT_2181"/>
<feature type="domain" description="Phosphodiester glycosidase" evidence="2">
    <location>
        <begin position="93"/>
        <end position="245"/>
    </location>
</feature>
<proteinExistence type="predicted"/>
<dbReference type="EMBL" id="AGRW01000042">
    <property type="protein sequence ID" value="EIC02201.1"/>
    <property type="molecule type" value="Genomic_DNA"/>
</dbReference>
<dbReference type="RefSeq" id="WP_002703604.1">
    <property type="nucleotide sequence ID" value="NZ_AGRW01000042.1"/>
</dbReference>
<dbReference type="InterPro" id="IPR018711">
    <property type="entry name" value="NAGPA"/>
</dbReference>